<feature type="transmembrane region" description="Helical" evidence="5">
    <location>
        <begin position="691"/>
        <end position="708"/>
    </location>
</feature>
<evidence type="ECO:0000256" key="1">
    <source>
        <dbReference type="ARBA" id="ARBA00004496"/>
    </source>
</evidence>
<accession>A0AA36BGQ2</accession>
<dbReference type="GO" id="GO:0005737">
    <property type="term" value="C:cytoplasm"/>
    <property type="evidence" value="ECO:0007669"/>
    <property type="project" value="UniProtKB-SubCell"/>
</dbReference>
<dbReference type="InterPro" id="IPR020904">
    <property type="entry name" value="Sc_DH/Rdtase_CS"/>
</dbReference>
<dbReference type="AlphaFoldDB" id="A0AA36BGQ2"/>
<dbReference type="GO" id="GO:0016491">
    <property type="term" value="F:oxidoreductase activity"/>
    <property type="evidence" value="ECO:0007669"/>
    <property type="project" value="UniProtKB-KW"/>
</dbReference>
<keyword evidence="4" id="KW-0560">Oxidoreductase</keyword>
<comment type="subcellular location">
    <subcellularLocation>
        <location evidence="1">Cytoplasm</location>
    </subcellularLocation>
</comment>
<dbReference type="PANTHER" id="PTHR43157">
    <property type="entry name" value="PHOSPHATIDYLINOSITOL-GLYCAN BIOSYNTHESIS CLASS F PROTEIN-RELATED"/>
    <property type="match status" value="1"/>
</dbReference>
<dbReference type="CDD" id="cd05327">
    <property type="entry name" value="retinol-DH_like_SDR_c_like"/>
    <property type="match status" value="1"/>
</dbReference>
<organism evidence="6 7">
    <name type="scientific">Octopus vulgaris</name>
    <name type="common">Common octopus</name>
    <dbReference type="NCBI Taxonomy" id="6645"/>
    <lineage>
        <taxon>Eukaryota</taxon>
        <taxon>Metazoa</taxon>
        <taxon>Spiralia</taxon>
        <taxon>Lophotrochozoa</taxon>
        <taxon>Mollusca</taxon>
        <taxon>Cephalopoda</taxon>
        <taxon>Coleoidea</taxon>
        <taxon>Octopodiformes</taxon>
        <taxon>Octopoda</taxon>
        <taxon>Incirrata</taxon>
        <taxon>Octopodidae</taxon>
        <taxon>Octopus</taxon>
    </lineage>
</organism>
<dbReference type="GO" id="GO:0051015">
    <property type="term" value="F:actin filament binding"/>
    <property type="evidence" value="ECO:0007669"/>
    <property type="project" value="InterPro"/>
</dbReference>
<keyword evidence="5" id="KW-1133">Transmembrane helix</keyword>
<dbReference type="SUPFAM" id="SSF47220">
    <property type="entry name" value="alpha-catenin/vinculin-like"/>
    <property type="match status" value="1"/>
</dbReference>
<dbReference type="Pfam" id="PF01044">
    <property type="entry name" value="Vinculin"/>
    <property type="match status" value="1"/>
</dbReference>
<gene>
    <name evidence="6" type="ORF">OCTVUL_1B022439</name>
</gene>
<comment type="similarity">
    <text evidence="2">Belongs to the vinculin/alpha-catenin family.</text>
</comment>
<dbReference type="EMBL" id="OX597827">
    <property type="protein sequence ID" value="CAI9733067.1"/>
    <property type="molecule type" value="Genomic_DNA"/>
</dbReference>
<dbReference type="Proteomes" id="UP001162480">
    <property type="component" value="Chromosome 14"/>
</dbReference>
<proteinExistence type="inferred from homology"/>
<dbReference type="InterPro" id="IPR036723">
    <property type="entry name" value="Alpha-catenin/vinculin-like_sf"/>
</dbReference>
<sequence length="999" mass="112958">MLAQLIELSDNLKESEIHLPSVENKSIVTFVKDVHDATQTLESVAKHWIEACRNDSLKTQMSQACEQLQDASNGIYRTMNQLEHDASSGMCKQLINASKEVLQQTFQVLIIASSSELKELPMIVGRVKNRVAFLKLNSSNPELVSKYFKELSDELLLLNKICMRHHDNLAGQQQLQDLLANCLHTIRMTLPTLQEALTVCIAEPNNKSAEANRDFLIYQILNTITLISDTVLNKLPLDLTESNESGQFISLLGKAKAALTEENWTSLDQHFETWIYLLIKHAMFVAHLIVEERRSPLINICLKLLEAKNSLYEFQDSVTAETQDLYCDDSYNRLCNNYEDDCDKAVDLLYQLEDKVNQEILYLMVNVFAETSEPLERLVDPILFPETQSDCCQERLKSLQDYFYDHLDNMYEVARFIIAGSRRSKFVQQFEMTIKNLECLDPEISSLVSLHIQKISANPFDSLSESMTTRLKSLIKEWKKLLAHLVFLLDTMVDPDIFITMSLKRLEDEMNVCVDAANKGDLQYLLRTSRSIRAKCSRVAQFLTNLKSSGNIFPSPLNVIHLIDQIHQSLKFHRAQHKLLKKALTPSNHNSIFKCKTFLDSTSSLVKQIWHCANFVCSALFNSSTEQTYPEHLSPILPTEYSHCSVNPVDDLLISDCHSAIHWLKPVNDVESNDNLRISEPKCDTMCPVCLFVIGLIIVIYLLVWVYVKSTRRHCTSDVDLTGKTVIVTGGNNGLGYITAREIASRNARVILACRNAEKAKAAVEKIISETGKKNVVFMKLDVSSLKSVREFAKQFLKEESRLDILINNAGIITNDAKLTEDGLQVTYATNHFGPFLLTNLLLGRLKASAPSRVVTLSSLGHHLGKIHFENFKKPMLFEGSLTYASTKLASILFTYELAKRVKGEGVTAYSVHPGLCSSNLFDSYHPIIQWILLNINPFTKTIEEGAQTTIYCAIEKGIEEHSGKYFDNLRPGWANSKGYDAGVAKKLWEVSENLTKLA</sequence>
<keyword evidence="5" id="KW-0812">Transmembrane</keyword>
<reference evidence="6" key="1">
    <citation type="submission" date="2023-08" db="EMBL/GenBank/DDBJ databases">
        <authorList>
            <person name="Alioto T."/>
            <person name="Alioto T."/>
            <person name="Gomez Garrido J."/>
        </authorList>
    </citation>
    <scope>NUCLEOTIDE SEQUENCE</scope>
</reference>
<keyword evidence="3" id="KW-0963">Cytoplasm</keyword>
<dbReference type="InterPro" id="IPR036291">
    <property type="entry name" value="NAD(P)-bd_dom_sf"/>
</dbReference>
<evidence type="ECO:0000256" key="4">
    <source>
        <dbReference type="ARBA" id="ARBA00023002"/>
    </source>
</evidence>
<evidence type="ECO:0000256" key="3">
    <source>
        <dbReference type="ARBA" id="ARBA00022490"/>
    </source>
</evidence>
<protein>
    <submittedName>
        <fullName evidence="6">Retinol dehydrogenase 12-like</fullName>
    </submittedName>
</protein>
<dbReference type="Gene3D" id="3.40.50.720">
    <property type="entry name" value="NAD(P)-binding Rossmann-like Domain"/>
    <property type="match status" value="1"/>
</dbReference>
<dbReference type="Pfam" id="PF00106">
    <property type="entry name" value="adh_short"/>
    <property type="match status" value="1"/>
</dbReference>
<dbReference type="PANTHER" id="PTHR43157:SF31">
    <property type="entry name" value="PHOSPHATIDYLINOSITOL-GLYCAN BIOSYNTHESIS CLASS F PROTEIN"/>
    <property type="match status" value="1"/>
</dbReference>
<name>A0AA36BGQ2_OCTVU</name>
<dbReference type="InterPro" id="IPR006077">
    <property type="entry name" value="Vinculin/catenin"/>
</dbReference>
<dbReference type="PROSITE" id="PS00061">
    <property type="entry name" value="ADH_SHORT"/>
    <property type="match status" value="1"/>
</dbReference>
<dbReference type="InterPro" id="IPR002347">
    <property type="entry name" value="SDR_fam"/>
</dbReference>
<evidence type="ECO:0000256" key="2">
    <source>
        <dbReference type="ARBA" id="ARBA00008376"/>
    </source>
</evidence>
<keyword evidence="5" id="KW-0472">Membrane</keyword>
<keyword evidence="7" id="KW-1185">Reference proteome</keyword>
<evidence type="ECO:0000313" key="7">
    <source>
        <dbReference type="Proteomes" id="UP001162480"/>
    </source>
</evidence>
<dbReference type="PRINTS" id="PR00081">
    <property type="entry name" value="GDHRDH"/>
</dbReference>
<dbReference type="GO" id="GO:0007155">
    <property type="term" value="P:cell adhesion"/>
    <property type="evidence" value="ECO:0007669"/>
    <property type="project" value="InterPro"/>
</dbReference>
<dbReference type="SUPFAM" id="SSF51735">
    <property type="entry name" value="NAD(P)-binding Rossmann-fold domains"/>
    <property type="match status" value="1"/>
</dbReference>
<evidence type="ECO:0000313" key="6">
    <source>
        <dbReference type="EMBL" id="CAI9733067.1"/>
    </source>
</evidence>
<evidence type="ECO:0000256" key="5">
    <source>
        <dbReference type="SAM" id="Phobius"/>
    </source>
</evidence>
<dbReference type="Gene3D" id="1.20.120.810">
    <property type="entry name" value="Vinculin, Vh2 four-helix bundle"/>
    <property type="match status" value="2"/>
</dbReference>